<dbReference type="PANTHER" id="PTHR18063">
    <property type="entry name" value="NF-E2 INDUCIBLE PROTEIN"/>
    <property type="match status" value="1"/>
</dbReference>
<accession>A0A261XYT9</accession>
<dbReference type="GO" id="GO:0071108">
    <property type="term" value="P:protein K48-linked deubiquitination"/>
    <property type="evidence" value="ECO:0007669"/>
    <property type="project" value="TreeGrafter"/>
</dbReference>
<evidence type="ECO:0000259" key="2">
    <source>
        <dbReference type="Pfam" id="PF04424"/>
    </source>
</evidence>
<dbReference type="PANTHER" id="PTHR18063:SF6">
    <property type="entry name" value="UBIQUITIN CARBOXYL-TERMINAL HYDROLASE"/>
    <property type="match status" value="1"/>
</dbReference>
<dbReference type="Proteomes" id="UP000242875">
    <property type="component" value="Unassembled WGS sequence"/>
</dbReference>
<evidence type="ECO:0000313" key="3">
    <source>
        <dbReference type="EMBL" id="OZJ03530.1"/>
    </source>
</evidence>
<dbReference type="GO" id="GO:1990380">
    <property type="term" value="F:K48-linked deubiquitinase activity"/>
    <property type="evidence" value="ECO:0007669"/>
    <property type="project" value="InterPro"/>
</dbReference>
<organism evidence="3 4">
    <name type="scientific">Bifiguratus adelaidae</name>
    <dbReference type="NCBI Taxonomy" id="1938954"/>
    <lineage>
        <taxon>Eukaryota</taxon>
        <taxon>Fungi</taxon>
        <taxon>Fungi incertae sedis</taxon>
        <taxon>Mucoromycota</taxon>
        <taxon>Mucoromycotina</taxon>
        <taxon>Endogonomycetes</taxon>
        <taxon>Endogonales</taxon>
        <taxon>Endogonales incertae sedis</taxon>
        <taxon>Bifiguratus</taxon>
    </lineage>
</organism>
<sequence length="432" mass="48559">MSTAKPETHDRENAEMEEGLAEELQQKATLEGSERETEEGEHEETPQRQEYRLKTIDWVDQKTGHPMTVKILTQNENGPCPLIAVCNVLLLRGDIFIGPEDRRMISFTELVDILGDYILQKMSSSEEASGMIACLSNYGYSLNEVFALIPTLQTGLDVNVKFSNINAFEPTSGLSLFDILNVDIVHGWVVDPEQRHVYDVVVKECGNYNTAIEYALKSGGIGSMPESSQTSNHPSYDQVEGTTTNGTHKADDEVTKGLIVGQFLEETSSQLTSYGLQLLIDCLQDNQLSVLFRNNHFSTIYNHAATQTIYMLLTDSVFVGERRFVWESLRDVNQKDSEFVDGYFGPASEADGGDWTVDAAEQQPYDEETRRDFEFAQQLQREEDARSRAAERRHARPLQESGSNTPSTIEDRLERNAKPKAKKGTDKDCCIQ</sequence>
<dbReference type="GO" id="GO:0004843">
    <property type="term" value="F:cysteine-type deubiquitinase activity"/>
    <property type="evidence" value="ECO:0007669"/>
    <property type="project" value="InterPro"/>
</dbReference>
<dbReference type="OrthoDB" id="10261212at2759"/>
<gene>
    <name evidence="3" type="ORF">BZG36_03416</name>
</gene>
<feature type="compositionally biased region" description="Basic and acidic residues" evidence="1">
    <location>
        <begin position="409"/>
        <end position="432"/>
    </location>
</feature>
<feature type="compositionally biased region" description="Polar residues" evidence="1">
    <location>
        <begin position="225"/>
        <end position="247"/>
    </location>
</feature>
<feature type="region of interest" description="Disordered" evidence="1">
    <location>
        <begin position="1"/>
        <end position="49"/>
    </location>
</feature>
<feature type="domain" description="MINDY deubiquitinase" evidence="2">
    <location>
        <begin position="49"/>
        <end position="344"/>
    </location>
</feature>
<dbReference type="GO" id="GO:0005829">
    <property type="term" value="C:cytosol"/>
    <property type="evidence" value="ECO:0007669"/>
    <property type="project" value="TreeGrafter"/>
</dbReference>
<evidence type="ECO:0000313" key="4">
    <source>
        <dbReference type="Proteomes" id="UP000242875"/>
    </source>
</evidence>
<feature type="region of interest" description="Disordered" evidence="1">
    <location>
        <begin position="223"/>
        <end position="248"/>
    </location>
</feature>
<dbReference type="EMBL" id="MVBO01000081">
    <property type="protein sequence ID" value="OZJ03530.1"/>
    <property type="molecule type" value="Genomic_DNA"/>
</dbReference>
<dbReference type="InterPro" id="IPR033979">
    <property type="entry name" value="MINDY_domain"/>
</dbReference>
<comment type="caution">
    <text evidence="3">The sequence shown here is derived from an EMBL/GenBank/DDBJ whole genome shotgun (WGS) entry which is preliminary data.</text>
</comment>
<name>A0A261XYT9_9FUNG</name>
<proteinExistence type="predicted"/>
<keyword evidence="4" id="KW-1185">Reference proteome</keyword>
<feature type="region of interest" description="Disordered" evidence="1">
    <location>
        <begin position="363"/>
        <end position="432"/>
    </location>
</feature>
<feature type="compositionally biased region" description="Basic and acidic residues" evidence="1">
    <location>
        <begin position="1"/>
        <end position="14"/>
    </location>
</feature>
<dbReference type="InterPro" id="IPR007518">
    <property type="entry name" value="MINDY"/>
</dbReference>
<evidence type="ECO:0000256" key="1">
    <source>
        <dbReference type="SAM" id="MobiDB-lite"/>
    </source>
</evidence>
<dbReference type="AlphaFoldDB" id="A0A261XYT9"/>
<dbReference type="GO" id="GO:0071944">
    <property type="term" value="C:cell periphery"/>
    <property type="evidence" value="ECO:0007669"/>
    <property type="project" value="TreeGrafter"/>
</dbReference>
<reference evidence="3 4" key="1">
    <citation type="journal article" date="2017" name="Mycologia">
        <title>Bifiguratus adelaidae, gen. et sp. nov., a new member of Mucoromycotina in endophytic and soil-dwelling habitats.</title>
        <authorList>
            <person name="Torres-Cruz T.J."/>
            <person name="Billingsley Tobias T.L."/>
            <person name="Almatruk M."/>
            <person name="Hesse C."/>
            <person name="Kuske C.R."/>
            <person name="Desiro A."/>
            <person name="Benucci G.M."/>
            <person name="Bonito G."/>
            <person name="Stajich J.E."/>
            <person name="Dunlap C."/>
            <person name="Arnold A.E."/>
            <person name="Porras-Alfaro A."/>
        </authorList>
    </citation>
    <scope>NUCLEOTIDE SEQUENCE [LARGE SCALE GENOMIC DNA]</scope>
    <source>
        <strain evidence="3 4">AZ0501</strain>
    </source>
</reference>
<feature type="compositionally biased region" description="Basic and acidic residues" evidence="1">
    <location>
        <begin position="367"/>
        <end position="392"/>
    </location>
</feature>
<dbReference type="GO" id="GO:0016807">
    <property type="term" value="F:cysteine-type carboxypeptidase activity"/>
    <property type="evidence" value="ECO:0007669"/>
    <property type="project" value="TreeGrafter"/>
</dbReference>
<dbReference type="Pfam" id="PF04424">
    <property type="entry name" value="MINDY_DUB"/>
    <property type="match status" value="1"/>
</dbReference>
<protein>
    <recommendedName>
        <fullName evidence="2">MINDY deubiquitinase domain-containing protein</fullName>
    </recommendedName>
</protein>